<dbReference type="EMBL" id="CP003804">
    <property type="protein sequence ID" value="AGF47947.1"/>
    <property type="molecule type" value="Genomic_DNA"/>
</dbReference>
<keyword evidence="5 11" id="KW-0547">Nucleotide-binding</keyword>
<evidence type="ECO:0000256" key="3">
    <source>
        <dbReference type="ARBA" id="ARBA00016923"/>
    </source>
</evidence>
<dbReference type="GO" id="GO:0050567">
    <property type="term" value="F:glutaminyl-tRNA synthase (glutamine-hydrolyzing) activity"/>
    <property type="evidence" value="ECO:0007669"/>
    <property type="project" value="UniProtKB-UniRule"/>
</dbReference>
<accession>M1LQS1</accession>
<dbReference type="InterPro" id="IPR014746">
    <property type="entry name" value="Gln_synth/guanido_kin_cat_dom"/>
</dbReference>
<name>M1LQS1_9PROT</name>
<dbReference type="PANTHER" id="PTHR11659:SF0">
    <property type="entry name" value="GLUTAMYL-TRNA(GLN) AMIDOTRANSFERASE SUBUNIT B, MITOCHONDRIAL"/>
    <property type="match status" value="1"/>
</dbReference>
<comment type="catalytic activity">
    <reaction evidence="9 11">
        <text>L-aspartyl-tRNA(Asn) + L-glutamine + ATP + H2O = L-asparaginyl-tRNA(Asn) + L-glutamate + ADP + phosphate + 2 H(+)</text>
        <dbReference type="Rhea" id="RHEA:14513"/>
        <dbReference type="Rhea" id="RHEA-COMP:9674"/>
        <dbReference type="Rhea" id="RHEA-COMP:9677"/>
        <dbReference type="ChEBI" id="CHEBI:15377"/>
        <dbReference type="ChEBI" id="CHEBI:15378"/>
        <dbReference type="ChEBI" id="CHEBI:29985"/>
        <dbReference type="ChEBI" id="CHEBI:30616"/>
        <dbReference type="ChEBI" id="CHEBI:43474"/>
        <dbReference type="ChEBI" id="CHEBI:58359"/>
        <dbReference type="ChEBI" id="CHEBI:78515"/>
        <dbReference type="ChEBI" id="CHEBI:78516"/>
        <dbReference type="ChEBI" id="CHEBI:456216"/>
    </reaction>
</comment>
<evidence type="ECO:0000256" key="6">
    <source>
        <dbReference type="ARBA" id="ARBA00022840"/>
    </source>
</evidence>
<evidence type="ECO:0000256" key="1">
    <source>
        <dbReference type="ARBA" id="ARBA00005306"/>
    </source>
</evidence>
<dbReference type="PATRIC" id="fig|1208918.3.peg.648"/>
<dbReference type="GO" id="GO:0005524">
    <property type="term" value="F:ATP binding"/>
    <property type="evidence" value="ECO:0007669"/>
    <property type="project" value="UniProtKB-KW"/>
</dbReference>
<dbReference type="SUPFAM" id="SSF55931">
    <property type="entry name" value="Glutamine synthetase/guanido kinase"/>
    <property type="match status" value="1"/>
</dbReference>
<evidence type="ECO:0000256" key="11">
    <source>
        <dbReference type="HAMAP-Rule" id="MF_00121"/>
    </source>
</evidence>
<dbReference type="NCBIfam" id="TIGR00133">
    <property type="entry name" value="gatB"/>
    <property type="match status" value="1"/>
</dbReference>
<dbReference type="InterPro" id="IPR017959">
    <property type="entry name" value="Asn/Gln-tRNA_amidoTrfase_suB/E"/>
</dbReference>
<gene>
    <name evidence="11" type="primary">gatB</name>
    <name evidence="13" type="ORF">CDEE_0111</name>
</gene>
<feature type="domain" description="Asn/Gln amidotransferase" evidence="12">
    <location>
        <begin position="327"/>
        <end position="477"/>
    </location>
</feature>
<keyword evidence="13" id="KW-0808">Transferase</keyword>
<evidence type="ECO:0000313" key="13">
    <source>
        <dbReference type="EMBL" id="AGF47947.1"/>
    </source>
</evidence>
<keyword evidence="14" id="KW-1185">Reference proteome</keyword>
<comment type="subunit">
    <text evidence="2 11">Heterotrimer of A, B and C subunits.</text>
</comment>
<organism evidence="13 14">
    <name type="scientific">Candidatus Kinetoplastidibacterium crithidiae TCC036E</name>
    <dbReference type="NCBI Taxonomy" id="1208918"/>
    <lineage>
        <taxon>Bacteria</taxon>
        <taxon>Pseudomonadati</taxon>
        <taxon>Pseudomonadota</taxon>
        <taxon>Betaproteobacteria</taxon>
        <taxon>Candidatus Kinetoplastidibacterium</taxon>
    </lineage>
</organism>
<dbReference type="STRING" id="1208918.CDEE_0111"/>
<dbReference type="GO" id="GO:0006412">
    <property type="term" value="P:translation"/>
    <property type="evidence" value="ECO:0007669"/>
    <property type="project" value="UniProtKB-UniRule"/>
</dbReference>
<protein>
    <recommendedName>
        <fullName evidence="3 11">Aspartyl/glutamyl-tRNA(Asn/Gln) amidotransferase subunit B</fullName>
        <shortName evidence="11">Asp/Glu-ADT subunit B</shortName>
        <ecNumber evidence="11">6.3.5.-</ecNumber>
    </recommendedName>
</protein>
<dbReference type="GO" id="GO:0016740">
    <property type="term" value="F:transferase activity"/>
    <property type="evidence" value="ECO:0007669"/>
    <property type="project" value="UniProtKB-KW"/>
</dbReference>
<dbReference type="GO" id="GO:0070681">
    <property type="term" value="P:glutaminyl-tRNAGln biosynthesis via transamidation"/>
    <property type="evidence" value="ECO:0007669"/>
    <property type="project" value="TreeGrafter"/>
</dbReference>
<dbReference type="InterPro" id="IPR003789">
    <property type="entry name" value="Asn/Gln_tRNA_amidoTrase-B-like"/>
</dbReference>
<evidence type="ECO:0000313" key="14">
    <source>
        <dbReference type="Proteomes" id="UP000011686"/>
    </source>
</evidence>
<proteinExistence type="inferred from homology"/>
<evidence type="ECO:0000256" key="4">
    <source>
        <dbReference type="ARBA" id="ARBA00022598"/>
    </source>
</evidence>
<evidence type="ECO:0000259" key="12">
    <source>
        <dbReference type="SMART" id="SM00845"/>
    </source>
</evidence>
<dbReference type="AlphaFoldDB" id="M1LQS1"/>
<dbReference type="Pfam" id="PF02934">
    <property type="entry name" value="GatB_N"/>
    <property type="match status" value="1"/>
</dbReference>
<dbReference type="InterPro" id="IPR006075">
    <property type="entry name" value="Asn/Gln-tRNA_Trfase_suB/E_cat"/>
</dbReference>
<keyword evidence="6 11" id="KW-0067">ATP-binding</keyword>
<comment type="similarity">
    <text evidence="1 11">Belongs to the GatB/GatE family. GatB subfamily.</text>
</comment>
<dbReference type="InterPro" id="IPR042114">
    <property type="entry name" value="GatB_C_1"/>
</dbReference>
<dbReference type="InterPro" id="IPR023168">
    <property type="entry name" value="GatB_Yqey_C_2"/>
</dbReference>
<dbReference type="RefSeq" id="WP_015238767.1">
    <property type="nucleotide sequence ID" value="NC_020283.1"/>
</dbReference>
<dbReference type="NCBIfam" id="NF004014">
    <property type="entry name" value="PRK05477.1-4"/>
    <property type="match status" value="1"/>
</dbReference>
<dbReference type="PROSITE" id="PS01234">
    <property type="entry name" value="GATB"/>
    <property type="match status" value="1"/>
</dbReference>
<dbReference type="Gene3D" id="1.10.150.380">
    <property type="entry name" value="GatB domain, N-terminal subdomain"/>
    <property type="match status" value="1"/>
</dbReference>
<dbReference type="InterPro" id="IPR018027">
    <property type="entry name" value="Asn/Gln_amidotransferase"/>
</dbReference>
<comment type="function">
    <text evidence="8 11">Allows the formation of correctly charged Asn-tRNA(Asn) or Gln-tRNA(Gln) through the transamidation of misacylated Asp-tRNA(Asn) or Glu-tRNA(Gln) in organisms which lack either or both of asparaginyl-tRNA or glutaminyl-tRNA synthetases. The reaction takes place in the presence of glutamine and ATP through an activated phospho-Asp-tRNA(Asn) or phospho-Glu-tRNA(Gln).</text>
</comment>
<evidence type="ECO:0000256" key="5">
    <source>
        <dbReference type="ARBA" id="ARBA00022741"/>
    </source>
</evidence>
<dbReference type="Pfam" id="PF02637">
    <property type="entry name" value="GatB_Yqey"/>
    <property type="match status" value="1"/>
</dbReference>
<dbReference type="eggNOG" id="COG0064">
    <property type="taxonomic scope" value="Bacteria"/>
</dbReference>
<dbReference type="HOGENOM" id="CLU_019240_0_0_4"/>
<dbReference type="KEGG" id="kct:CDEE_0111"/>
<evidence type="ECO:0000256" key="9">
    <source>
        <dbReference type="ARBA" id="ARBA00047380"/>
    </source>
</evidence>
<reference evidence="13 14" key="1">
    <citation type="journal article" date="2013" name="Genome Biol. Evol.">
        <title>Genome evolution and phylogenomic analysis of candidatus kinetoplastibacterium, the betaproteobacterial endosymbionts of strigomonas and angomonas.</title>
        <authorList>
            <person name="Alves J.M."/>
            <person name="Serrano M.G."/>
            <person name="Maia da Silva F."/>
            <person name="Voegtly L.J."/>
            <person name="Matveyev A.V."/>
            <person name="Teixeira M.M."/>
            <person name="Camargo E.P."/>
            <person name="Buck G.A."/>
        </authorList>
    </citation>
    <scope>NUCLEOTIDE SEQUENCE [LARGE SCALE GENOMIC DNA]</scope>
    <source>
        <strain evidence="13 14">TCC036E</strain>
    </source>
</reference>
<dbReference type="SUPFAM" id="SSF89095">
    <property type="entry name" value="GatB/YqeY motif"/>
    <property type="match status" value="1"/>
</dbReference>
<dbReference type="InterPro" id="IPR017958">
    <property type="entry name" value="Gln-tRNA_amidoTrfase_suB_CS"/>
</dbReference>
<evidence type="ECO:0000256" key="10">
    <source>
        <dbReference type="ARBA" id="ARBA00047913"/>
    </source>
</evidence>
<keyword evidence="7 11" id="KW-0648">Protein biosynthesis</keyword>
<dbReference type="InterPro" id="IPR004413">
    <property type="entry name" value="GatB"/>
</dbReference>
<dbReference type="GO" id="GO:0050566">
    <property type="term" value="F:asparaginyl-tRNA synthase (glutamine-hydrolyzing) activity"/>
    <property type="evidence" value="ECO:0007669"/>
    <property type="project" value="RHEA"/>
</dbReference>
<dbReference type="SMART" id="SM00845">
    <property type="entry name" value="GatB_Yqey"/>
    <property type="match status" value="1"/>
</dbReference>
<keyword evidence="4 11" id="KW-0436">Ligase</keyword>
<evidence type="ECO:0000256" key="7">
    <source>
        <dbReference type="ARBA" id="ARBA00022917"/>
    </source>
</evidence>
<dbReference type="PANTHER" id="PTHR11659">
    <property type="entry name" value="GLUTAMYL-TRNA GLN AMIDOTRANSFERASE SUBUNIT B MITOCHONDRIAL AND PROKARYOTIC PET112-RELATED"/>
    <property type="match status" value="1"/>
</dbReference>
<comment type="catalytic activity">
    <reaction evidence="10 11">
        <text>L-glutamyl-tRNA(Gln) + L-glutamine + ATP + H2O = L-glutaminyl-tRNA(Gln) + L-glutamate + ADP + phosphate + H(+)</text>
        <dbReference type="Rhea" id="RHEA:17521"/>
        <dbReference type="Rhea" id="RHEA-COMP:9681"/>
        <dbReference type="Rhea" id="RHEA-COMP:9684"/>
        <dbReference type="ChEBI" id="CHEBI:15377"/>
        <dbReference type="ChEBI" id="CHEBI:15378"/>
        <dbReference type="ChEBI" id="CHEBI:29985"/>
        <dbReference type="ChEBI" id="CHEBI:30616"/>
        <dbReference type="ChEBI" id="CHEBI:43474"/>
        <dbReference type="ChEBI" id="CHEBI:58359"/>
        <dbReference type="ChEBI" id="CHEBI:78520"/>
        <dbReference type="ChEBI" id="CHEBI:78521"/>
        <dbReference type="ChEBI" id="CHEBI:456216"/>
    </reaction>
</comment>
<dbReference type="Proteomes" id="UP000011686">
    <property type="component" value="Chromosome"/>
</dbReference>
<evidence type="ECO:0000256" key="2">
    <source>
        <dbReference type="ARBA" id="ARBA00011123"/>
    </source>
</evidence>
<dbReference type="Gene3D" id="1.10.10.410">
    <property type="match status" value="1"/>
</dbReference>
<dbReference type="FunFam" id="1.10.10.410:FF:000001">
    <property type="entry name" value="Aspartyl/glutamyl-tRNA(Asn/Gln) amidotransferase subunit B"/>
    <property type="match status" value="1"/>
</dbReference>
<dbReference type="HAMAP" id="MF_00121">
    <property type="entry name" value="GatB"/>
    <property type="match status" value="1"/>
</dbReference>
<dbReference type="NCBIfam" id="NF004012">
    <property type="entry name" value="PRK05477.1-2"/>
    <property type="match status" value="1"/>
</dbReference>
<evidence type="ECO:0000256" key="8">
    <source>
        <dbReference type="ARBA" id="ARBA00024799"/>
    </source>
</evidence>
<dbReference type="EC" id="6.3.5.-" evidence="11"/>
<sequence length="481" mass="54667">MNSKWETTIGIETHVQLLTKTKIFSSSNCSFGEKPNQNTNEIDIALPGSLPVANIEAIKCAIKFGLAVNAKISCDSRFDRKHYFYPDLPKGYQTSQFHKPILQGGNICFYEDDIKKTINLVEAHLEEDAGKLIHQSFSTGIDLNRAGMPLLEIVTHPEICSAQEAVAYAKTLHNLVVWLGICDGNMQEGSFRCDANVSVKLKNTKELGTRTEIKNINSFKFLEKAILFESKRQINLLEQNKLVIQETRLYDSEKNETRSMRNKEDAIDYRYMPDPDLPVIYITPELIETTRKNLPELPDNKRIRFEKEYNLTKSDASQLSSSINIANYFESIVSQLPKGNEKIVANWMIGDLNAFMNKYNKTIEEIPIEAKTIATMIEKIIDGTLSNKNAKDVFEILWNNEKSNIDDIIEKNGLKQINDDSIIIDIINSILANNRNIVEDYKSGKEKAFNSLIGKIMKESKGRANSSQIRELLKQQLCKIN</sequence>